<evidence type="ECO:0000313" key="4">
    <source>
        <dbReference type="EMBL" id="RHM93396.1"/>
    </source>
</evidence>
<feature type="transmembrane region" description="Helical" evidence="1">
    <location>
        <begin position="181"/>
        <end position="205"/>
    </location>
</feature>
<organism evidence="2 5">
    <name type="scientific">Phocaeicola plebeius</name>
    <dbReference type="NCBI Taxonomy" id="310297"/>
    <lineage>
        <taxon>Bacteria</taxon>
        <taxon>Pseudomonadati</taxon>
        <taxon>Bacteroidota</taxon>
        <taxon>Bacteroidia</taxon>
        <taxon>Bacteroidales</taxon>
        <taxon>Bacteroidaceae</taxon>
        <taxon>Phocaeicola</taxon>
    </lineage>
</organism>
<dbReference type="AlphaFoldDB" id="A0A3E4N5D6"/>
<keyword evidence="1" id="KW-0812">Transmembrane</keyword>
<feature type="transmembrane region" description="Helical" evidence="1">
    <location>
        <begin position="144"/>
        <end position="161"/>
    </location>
</feature>
<protein>
    <submittedName>
        <fullName evidence="2">DUF2975 domain-containing protein</fullName>
    </submittedName>
</protein>
<comment type="caution">
    <text evidence="2">The sequence shown here is derived from an EMBL/GenBank/DDBJ whole genome shotgun (WGS) entry which is preliminary data.</text>
</comment>
<gene>
    <name evidence="3" type="ORF">DWY14_06605</name>
    <name evidence="4" type="ORF">DWZ34_14575</name>
    <name evidence="2" type="ORF">DXD04_03715</name>
</gene>
<keyword evidence="1" id="KW-1133">Transmembrane helix</keyword>
<feature type="transmembrane region" description="Helical" evidence="1">
    <location>
        <begin position="100"/>
        <end position="123"/>
    </location>
</feature>
<evidence type="ECO:0000313" key="2">
    <source>
        <dbReference type="EMBL" id="RGK57336.1"/>
    </source>
</evidence>
<accession>A0A3E4N5D6</accession>
<evidence type="ECO:0000313" key="3">
    <source>
        <dbReference type="EMBL" id="RGS08273.1"/>
    </source>
</evidence>
<evidence type="ECO:0000256" key="1">
    <source>
        <dbReference type="SAM" id="Phobius"/>
    </source>
</evidence>
<dbReference type="Pfam" id="PF11188">
    <property type="entry name" value="DUF2975"/>
    <property type="match status" value="1"/>
</dbReference>
<proteinExistence type="predicted"/>
<evidence type="ECO:0000313" key="7">
    <source>
        <dbReference type="Proteomes" id="UP000285750"/>
    </source>
</evidence>
<sequence>MKKRLNIFCVCMIAAFLLSVSGNVYLIIEMFVNGVEVGMKAAQGEITEIPQYKMVHVLPTDMMETTGTVTNLKDGRQLAVKPITALVECPYSHSSHGFEVLQGLIGFIVIIGFVYATVYFAKLMIHINRNIVFDWINVKHLRRVGWSLTGICVLSFISIWISNHQLAQCIELAGSKLNILIAFSDSTLILGFIALLASEVFAIGLRLKEENELTI</sequence>
<evidence type="ECO:0000313" key="6">
    <source>
        <dbReference type="Proteomes" id="UP000285109"/>
    </source>
</evidence>
<keyword evidence="1" id="KW-0472">Membrane</keyword>
<reference evidence="5 6" key="1">
    <citation type="submission" date="2018-08" db="EMBL/GenBank/DDBJ databases">
        <title>A genome reference for cultivated species of the human gut microbiota.</title>
        <authorList>
            <person name="Zou Y."/>
            <person name="Xue W."/>
            <person name="Luo G."/>
        </authorList>
    </citation>
    <scope>NUCLEOTIDE SEQUENCE [LARGE SCALE GENOMIC DNA]</scope>
    <source>
        <strain evidence="3 7">AF24-16AC</strain>
        <strain evidence="4 6">AF31-28B-AC</strain>
        <strain evidence="2 5">TF10-3AC</strain>
    </source>
</reference>
<dbReference type="Proteomes" id="UP000285750">
    <property type="component" value="Unassembled WGS sequence"/>
</dbReference>
<dbReference type="RefSeq" id="WP_117671010.1">
    <property type="nucleotide sequence ID" value="NZ_CABOGR010000005.1"/>
</dbReference>
<dbReference type="InterPro" id="IPR021354">
    <property type="entry name" value="DUF2975"/>
</dbReference>
<keyword evidence="5" id="KW-1185">Reference proteome</keyword>
<dbReference type="EMBL" id="QRUY01000011">
    <property type="protein sequence ID" value="RGS08273.1"/>
    <property type="molecule type" value="Genomic_DNA"/>
</dbReference>
<dbReference type="Proteomes" id="UP000285109">
    <property type="component" value="Unassembled WGS sequence"/>
</dbReference>
<dbReference type="EMBL" id="QSQT01000005">
    <property type="protein sequence ID" value="RGK57336.1"/>
    <property type="molecule type" value="Genomic_DNA"/>
</dbReference>
<name>A0A3E4N5D6_9BACT</name>
<dbReference type="Proteomes" id="UP000260862">
    <property type="component" value="Unassembled WGS sequence"/>
</dbReference>
<dbReference type="EMBL" id="QRQK01000034">
    <property type="protein sequence ID" value="RHM93396.1"/>
    <property type="molecule type" value="Genomic_DNA"/>
</dbReference>
<evidence type="ECO:0000313" key="5">
    <source>
        <dbReference type="Proteomes" id="UP000260862"/>
    </source>
</evidence>